<feature type="domain" description="F-box" evidence="2">
    <location>
        <begin position="13"/>
        <end position="61"/>
    </location>
</feature>
<dbReference type="STRING" id="936435.F8PPF2"/>
<dbReference type="PROSITE" id="PS50181">
    <property type="entry name" value="FBOX"/>
    <property type="match status" value="1"/>
</dbReference>
<accession>F8PPF2</accession>
<protein>
    <recommendedName>
        <fullName evidence="2">F-box domain-containing protein</fullName>
    </recommendedName>
</protein>
<dbReference type="eggNOG" id="ENOG502SHMD">
    <property type="taxonomic scope" value="Eukaryota"/>
</dbReference>
<evidence type="ECO:0000259" key="2">
    <source>
        <dbReference type="PROSITE" id="PS50181"/>
    </source>
</evidence>
<name>F8PPF2_SERL3</name>
<dbReference type="AlphaFoldDB" id="F8PPF2"/>
<evidence type="ECO:0000313" key="4">
    <source>
        <dbReference type="Proteomes" id="UP000008063"/>
    </source>
</evidence>
<dbReference type="Proteomes" id="UP000008063">
    <property type="component" value="Unassembled WGS sequence"/>
</dbReference>
<sequence>MEKKSRTLAFTMTTTFESLPVELIAEILSELDLASLIEVSYLSRRLRFIASDSSLNPWRRPIIRNLYNLDYENCLKHLSVRTIVPRQNWIEVLSLATPSFLLFDATLPNLRAVEWEECFRRRFLPGWTKWKKDSSWREAFLKVLHRVWHRSHTSCTTDESWTKYVVLNRNGSANELEGSSRSFNPLVIFNEMKLQSNLAHLETRVRLVVEFPDVRIIALGVLNRPKTQFTVNANARAFLHPPGIEAVDNILTGSSDGNDSVESDNNTQPPNTLPDRLYFPVNQTSQAGYDRLTYPLPSHSYRDYPFYTPGGSDKRWMGSGALEEEGMQWVGGLMLTTQIIGSHTRETIADGPPLQEMDIVTGAGRNQYASFSWQDLLVIAPWMQERVSKIIYGPGLGN</sequence>
<organism evidence="4">
    <name type="scientific">Serpula lacrymans var. lacrymans (strain S7.3)</name>
    <name type="common">Dry rot fungus</name>
    <dbReference type="NCBI Taxonomy" id="936435"/>
    <lineage>
        <taxon>Eukaryota</taxon>
        <taxon>Fungi</taxon>
        <taxon>Dikarya</taxon>
        <taxon>Basidiomycota</taxon>
        <taxon>Agaricomycotina</taxon>
        <taxon>Agaricomycetes</taxon>
        <taxon>Agaricomycetidae</taxon>
        <taxon>Boletales</taxon>
        <taxon>Coniophorineae</taxon>
        <taxon>Serpulaceae</taxon>
        <taxon>Serpula</taxon>
    </lineage>
</organism>
<reference evidence="4" key="1">
    <citation type="journal article" date="2011" name="Science">
        <title>The plant cell wall-decomposing machinery underlies the functional diversity of forest fungi.</title>
        <authorList>
            <person name="Eastwood D.C."/>
            <person name="Floudas D."/>
            <person name="Binder M."/>
            <person name="Majcherczyk A."/>
            <person name="Schneider P."/>
            <person name="Aerts A."/>
            <person name="Asiegbu F.O."/>
            <person name="Baker S.E."/>
            <person name="Barry K."/>
            <person name="Bendiksby M."/>
            <person name="Blumentritt M."/>
            <person name="Coutinho P.M."/>
            <person name="Cullen D."/>
            <person name="de Vries R.P."/>
            <person name="Gathman A."/>
            <person name="Goodell B."/>
            <person name="Henrissat B."/>
            <person name="Ihrmark K."/>
            <person name="Kauserud H."/>
            <person name="Kohler A."/>
            <person name="LaButti K."/>
            <person name="Lapidus A."/>
            <person name="Lavin J.L."/>
            <person name="Lee Y.-H."/>
            <person name="Lindquist E."/>
            <person name="Lilly W."/>
            <person name="Lucas S."/>
            <person name="Morin E."/>
            <person name="Murat C."/>
            <person name="Oguiza J.A."/>
            <person name="Park J."/>
            <person name="Pisabarro A.G."/>
            <person name="Riley R."/>
            <person name="Rosling A."/>
            <person name="Salamov A."/>
            <person name="Schmidt O."/>
            <person name="Schmutz J."/>
            <person name="Skrede I."/>
            <person name="Stenlid J."/>
            <person name="Wiebenga A."/>
            <person name="Xie X."/>
            <person name="Kuees U."/>
            <person name="Hibbett D.S."/>
            <person name="Hoffmeister D."/>
            <person name="Hoegberg N."/>
            <person name="Martin F."/>
            <person name="Grigoriev I.V."/>
            <person name="Watkinson S.C."/>
        </authorList>
    </citation>
    <scope>NUCLEOTIDE SEQUENCE [LARGE SCALE GENOMIC DNA]</scope>
    <source>
        <strain evidence="4">strain S7.3</strain>
    </source>
</reference>
<proteinExistence type="predicted"/>
<evidence type="ECO:0000313" key="3">
    <source>
        <dbReference type="EMBL" id="EGO02029.1"/>
    </source>
</evidence>
<dbReference type="HOGENOM" id="CLU_035247_0_0_1"/>
<dbReference type="SUPFAM" id="SSF81383">
    <property type="entry name" value="F-box domain"/>
    <property type="match status" value="1"/>
</dbReference>
<dbReference type="InterPro" id="IPR036047">
    <property type="entry name" value="F-box-like_dom_sf"/>
</dbReference>
<feature type="region of interest" description="Disordered" evidence="1">
    <location>
        <begin position="249"/>
        <end position="275"/>
    </location>
</feature>
<dbReference type="OrthoDB" id="2532648at2759"/>
<keyword evidence="4" id="KW-1185">Reference proteome</keyword>
<dbReference type="Pfam" id="PF12937">
    <property type="entry name" value="F-box-like"/>
    <property type="match status" value="1"/>
</dbReference>
<dbReference type="OMA" id="HRVWHRS"/>
<feature type="compositionally biased region" description="Polar residues" evidence="1">
    <location>
        <begin position="251"/>
        <end position="270"/>
    </location>
</feature>
<dbReference type="Gene3D" id="1.20.1280.50">
    <property type="match status" value="1"/>
</dbReference>
<dbReference type="InParanoid" id="F8PPF2"/>
<dbReference type="EMBL" id="GL945477">
    <property type="protein sequence ID" value="EGO02029.1"/>
    <property type="molecule type" value="Genomic_DNA"/>
</dbReference>
<gene>
    <name evidence="3" type="ORF">SERLA73DRAFT_104286</name>
</gene>
<evidence type="ECO:0000256" key="1">
    <source>
        <dbReference type="SAM" id="MobiDB-lite"/>
    </source>
</evidence>
<dbReference type="InterPro" id="IPR001810">
    <property type="entry name" value="F-box_dom"/>
</dbReference>